<name>A0ABS9XN81_9ACTN</name>
<dbReference type="Pfam" id="PF12833">
    <property type="entry name" value="HTH_18"/>
    <property type="match status" value="1"/>
</dbReference>
<dbReference type="RefSeq" id="WP_242710905.1">
    <property type="nucleotide sequence ID" value="NZ_JALDAX010000008.1"/>
</dbReference>
<proteinExistence type="predicted"/>
<dbReference type="Pfam" id="PF12852">
    <property type="entry name" value="Cupin_6"/>
    <property type="match status" value="1"/>
</dbReference>
<dbReference type="PROSITE" id="PS00041">
    <property type="entry name" value="HTH_ARAC_FAMILY_1"/>
    <property type="match status" value="1"/>
</dbReference>
<dbReference type="SUPFAM" id="SSF46689">
    <property type="entry name" value="Homeodomain-like"/>
    <property type="match status" value="2"/>
</dbReference>
<dbReference type="PANTHER" id="PTHR46796:SF7">
    <property type="entry name" value="ARAC FAMILY TRANSCRIPTIONAL REGULATOR"/>
    <property type="match status" value="1"/>
</dbReference>
<dbReference type="InterPro" id="IPR018060">
    <property type="entry name" value="HTH_AraC"/>
</dbReference>
<keyword evidence="2" id="KW-0238">DNA-binding</keyword>
<dbReference type="Proteomes" id="UP001165270">
    <property type="component" value="Unassembled WGS sequence"/>
</dbReference>
<evidence type="ECO:0000313" key="5">
    <source>
        <dbReference type="EMBL" id="MCI3242382.1"/>
    </source>
</evidence>
<dbReference type="InterPro" id="IPR009057">
    <property type="entry name" value="Homeodomain-like_sf"/>
</dbReference>
<comment type="caution">
    <text evidence="5">The sequence shown here is derived from an EMBL/GenBank/DDBJ whole genome shotgun (WGS) entry which is preliminary data.</text>
</comment>
<organism evidence="5 6">
    <name type="scientific">Streptomyces spinosisporus</name>
    <dbReference type="NCBI Taxonomy" id="2927582"/>
    <lineage>
        <taxon>Bacteria</taxon>
        <taxon>Bacillati</taxon>
        <taxon>Actinomycetota</taxon>
        <taxon>Actinomycetes</taxon>
        <taxon>Kitasatosporales</taxon>
        <taxon>Streptomycetaceae</taxon>
        <taxon>Streptomyces</taxon>
    </lineage>
</organism>
<keyword evidence="6" id="KW-1185">Reference proteome</keyword>
<dbReference type="InterPro" id="IPR032783">
    <property type="entry name" value="AraC_lig"/>
</dbReference>
<evidence type="ECO:0000256" key="3">
    <source>
        <dbReference type="ARBA" id="ARBA00023163"/>
    </source>
</evidence>
<gene>
    <name evidence="5" type="ORF">MQN93_21900</name>
</gene>
<reference evidence="5" key="1">
    <citation type="submission" date="2022-03" db="EMBL/GenBank/DDBJ databases">
        <title>Streptomyces 7R015 and 7R016 isolated from Barleria lupulina in Thailand.</title>
        <authorList>
            <person name="Kanchanasin P."/>
            <person name="Phongsopitanun W."/>
            <person name="Tanasupawat S."/>
        </authorList>
    </citation>
    <scope>NUCLEOTIDE SEQUENCE</scope>
    <source>
        <strain evidence="5">7R016</strain>
    </source>
</reference>
<evidence type="ECO:0000256" key="2">
    <source>
        <dbReference type="ARBA" id="ARBA00023125"/>
    </source>
</evidence>
<evidence type="ECO:0000259" key="4">
    <source>
        <dbReference type="PROSITE" id="PS01124"/>
    </source>
</evidence>
<dbReference type="Gene3D" id="1.10.10.60">
    <property type="entry name" value="Homeodomain-like"/>
    <property type="match status" value="2"/>
</dbReference>
<dbReference type="PANTHER" id="PTHR46796">
    <property type="entry name" value="HTH-TYPE TRANSCRIPTIONAL ACTIVATOR RHAS-RELATED"/>
    <property type="match status" value="1"/>
</dbReference>
<evidence type="ECO:0000313" key="6">
    <source>
        <dbReference type="Proteomes" id="UP001165270"/>
    </source>
</evidence>
<dbReference type="SMART" id="SM00342">
    <property type="entry name" value="HTH_ARAC"/>
    <property type="match status" value="1"/>
</dbReference>
<sequence length="316" mass="33962">MSADPLSDALAVADARSVFSGGFTAGGSWAIRLRGRDRLKVNAVVRGGCLLVREDGGEPLKLSEGDVVVSDGRQAYVMCSEPGPEPVDSADVAVDPETGMARLGGGEVEDVMCVSGHIDLSRDSGELLRRALPEMIHVRADAAEAPALRWLIGQLTEEMQPHRAGGEFASDQLAQLVFVQVLRVCLTEADGLPAGWLRALADARLAPALRLMHGDPAHPWQLEELAGAAAMSRTTFAVRFKEAAGVPPLSYLMNWRMSLAARALRQDTTPVASLARSVGYTSESAFSNAFKRAMGVAPRRYREAARTEERDARLRS</sequence>
<feature type="domain" description="HTH araC/xylS-type" evidence="4">
    <location>
        <begin position="206"/>
        <end position="304"/>
    </location>
</feature>
<protein>
    <submittedName>
        <fullName evidence="5">AraC family transcriptional regulator</fullName>
    </submittedName>
</protein>
<evidence type="ECO:0000256" key="1">
    <source>
        <dbReference type="ARBA" id="ARBA00023015"/>
    </source>
</evidence>
<keyword evidence="1" id="KW-0805">Transcription regulation</keyword>
<dbReference type="InterPro" id="IPR018062">
    <property type="entry name" value="HTH_AraC-typ_CS"/>
</dbReference>
<dbReference type="InterPro" id="IPR020449">
    <property type="entry name" value="Tscrpt_reg_AraC-type_HTH"/>
</dbReference>
<dbReference type="EMBL" id="JALDAX010000008">
    <property type="protein sequence ID" value="MCI3242382.1"/>
    <property type="molecule type" value="Genomic_DNA"/>
</dbReference>
<dbReference type="PRINTS" id="PR00032">
    <property type="entry name" value="HTHARAC"/>
</dbReference>
<dbReference type="InterPro" id="IPR050204">
    <property type="entry name" value="AraC_XylS_family_regulators"/>
</dbReference>
<keyword evidence="3" id="KW-0804">Transcription</keyword>
<accession>A0ABS9XN81</accession>
<dbReference type="PROSITE" id="PS01124">
    <property type="entry name" value="HTH_ARAC_FAMILY_2"/>
    <property type="match status" value="1"/>
</dbReference>